<keyword evidence="9" id="KW-1185">Reference proteome</keyword>
<keyword evidence="5 6" id="KW-0472">Membrane</keyword>
<feature type="domain" description="ResB-like" evidence="7">
    <location>
        <begin position="41"/>
        <end position="373"/>
    </location>
</feature>
<dbReference type="RefSeq" id="WP_209468273.1">
    <property type="nucleotide sequence ID" value="NZ_JAGGLG010000054.1"/>
</dbReference>
<dbReference type="Proteomes" id="UP001519289">
    <property type="component" value="Unassembled WGS sequence"/>
</dbReference>
<feature type="transmembrane region" description="Helical" evidence="6">
    <location>
        <begin position="37"/>
        <end position="61"/>
    </location>
</feature>
<dbReference type="InterPro" id="IPR007816">
    <property type="entry name" value="ResB-like_domain"/>
</dbReference>
<evidence type="ECO:0000256" key="2">
    <source>
        <dbReference type="ARBA" id="ARBA00022692"/>
    </source>
</evidence>
<feature type="transmembrane region" description="Helical" evidence="6">
    <location>
        <begin position="193"/>
        <end position="211"/>
    </location>
</feature>
<keyword evidence="3" id="KW-0201">Cytochrome c-type biogenesis</keyword>
<feature type="domain" description="ResB-like" evidence="7">
    <location>
        <begin position="394"/>
        <end position="466"/>
    </location>
</feature>
<name>A0ABS4JZ78_9FIRM</name>
<evidence type="ECO:0000256" key="4">
    <source>
        <dbReference type="ARBA" id="ARBA00022989"/>
    </source>
</evidence>
<evidence type="ECO:0000256" key="3">
    <source>
        <dbReference type="ARBA" id="ARBA00022748"/>
    </source>
</evidence>
<keyword evidence="4 6" id="KW-1133">Transmembrane helix</keyword>
<feature type="transmembrane region" description="Helical" evidence="6">
    <location>
        <begin position="101"/>
        <end position="123"/>
    </location>
</feature>
<dbReference type="Pfam" id="PF05140">
    <property type="entry name" value="ResB"/>
    <property type="match status" value="2"/>
</dbReference>
<evidence type="ECO:0000259" key="7">
    <source>
        <dbReference type="Pfam" id="PF05140"/>
    </source>
</evidence>
<evidence type="ECO:0000313" key="8">
    <source>
        <dbReference type="EMBL" id="MBP2020176.1"/>
    </source>
</evidence>
<organism evidence="8 9">
    <name type="scientific">Symbiobacterium terraclitae</name>
    <dbReference type="NCBI Taxonomy" id="557451"/>
    <lineage>
        <taxon>Bacteria</taxon>
        <taxon>Bacillati</taxon>
        <taxon>Bacillota</taxon>
        <taxon>Clostridia</taxon>
        <taxon>Eubacteriales</taxon>
        <taxon>Symbiobacteriaceae</taxon>
        <taxon>Symbiobacterium</taxon>
    </lineage>
</organism>
<sequence>MEDQGVKPTVDEQVVKPAEVGQAARPGKDLLDRTWDFFASVRVATVLLFLIAVASVGGTLIQQEGTFSSPLPPEEYYPQRYGPVLGLLLLRTGMTHAYTSWWYLTLLFMIGASLVICSLERFVPLWRAVQRPNPAPDTGFVRRLKQQFTVPAAAGDSPFAQLAAALKARRYLVIEKDGRLYADKGRWGRWGPYITHIGLILILIGAGMRALPGAYMEQFIWIKDGEVVKVPGTDFYVESLGFEAEFYETGQPKAYRTHARVIDADGNVVKTHTISLNEPLAYDWVELYQSSYYTDPGWAEVAVLDRVTSEEVGRITINLTQPERQYTVGDYRMTVTAYYPDFGLDADGKPTTRSSRVTNPGMVLEIAPPAGEPFTTWFFPLYPAMEFDATTPVKFNTLSIDPISTSGLQVKKDLGIPVIYLGLIVITLGVFATFYIAHRRYWAFVEDGLVVVGGWTNRNHGSFERETRQIAHLLDPERYAIGDEMEGEER</sequence>
<evidence type="ECO:0000256" key="6">
    <source>
        <dbReference type="SAM" id="Phobius"/>
    </source>
</evidence>
<accession>A0ABS4JZ78</accession>
<evidence type="ECO:0000313" key="9">
    <source>
        <dbReference type="Proteomes" id="UP001519289"/>
    </source>
</evidence>
<gene>
    <name evidence="8" type="ORF">J2Z79_003632</name>
</gene>
<dbReference type="EMBL" id="JAGGLG010000054">
    <property type="protein sequence ID" value="MBP2020176.1"/>
    <property type="molecule type" value="Genomic_DNA"/>
</dbReference>
<feature type="transmembrane region" description="Helical" evidence="6">
    <location>
        <begin position="418"/>
        <end position="437"/>
    </location>
</feature>
<dbReference type="PANTHER" id="PTHR31566:SF0">
    <property type="entry name" value="CYTOCHROME C BIOGENESIS PROTEIN CCS1, CHLOROPLASTIC"/>
    <property type="match status" value="1"/>
</dbReference>
<comment type="caution">
    <text evidence="8">The sequence shown here is derived from an EMBL/GenBank/DDBJ whole genome shotgun (WGS) entry which is preliminary data.</text>
</comment>
<comment type="subcellular location">
    <subcellularLocation>
        <location evidence="1">Membrane</location>
        <topology evidence="1">Multi-pass membrane protein</topology>
    </subcellularLocation>
</comment>
<proteinExistence type="predicted"/>
<dbReference type="InterPro" id="IPR023494">
    <property type="entry name" value="Cyt_c_bgen_Ccs1/CcsB/ResB"/>
</dbReference>
<dbReference type="PANTHER" id="PTHR31566">
    <property type="entry name" value="CYTOCHROME C BIOGENESIS PROTEIN CCS1, CHLOROPLASTIC"/>
    <property type="match status" value="1"/>
</dbReference>
<reference evidence="8 9" key="1">
    <citation type="submission" date="2021-03" db="EMBL/GenBank/DDBJ databases">
        <title>Genomic Encyclopedia of Type Strains, Phase IV (KMG-IV): sequencing the most valuable type-strain genomes for metagenomic binning, comparative biology and taxonomic classification.</title>
        <authorList>
            <person name="Goeker M."/>
        </authorList>
    </citation>
    <scope>NUCLEOTIDE SEQUENCE [LARGE SCALE GENOMIC DNA]</scope>
    <source>
        <strain evidence="8 9">DSM 27138</strain>
    </source>
</reference>
<protein>
    <submittedName>
        <fullName evidence="8">Cytochrome c biogenesis protein</fullName>
    </submittedName>
</protein>
<evidence type="ECO:0000256" key="1">
    <source>
        <dbReference type="ARBA" id="ARBA00004141"/>
    </source>
</evidence>
<keyword evidence="2 6" id="KW-0812">Transmembrane</keyword>
<evidence type="ECO:0000256" key="5">
    <source>
        <dbReference type="ARBA" id="ARBA00023136"/>
    </source>
</evidence>